<evidence type="ECO:0000256" key="4">
    <source>
        <dbReference type="ARBA" id="ARBA00022490"/>
    </source>
</evidence>
<dbReference type="InterPro" id="IPR000387">
    <property type="entry name" value="Tyr_Pase_dom"/>
</dbReference>
<evidence type="ECO:0000256" key="3">
    <source>
        <dbReference type="ARBA" id="ARBA00013064"/>
    </source>
</evidence>
<feature type="non-terminal residue" evidence="12">
    <location>
        <position position="1"/>
    </location>
</feature>
<dbReference type="InterPro" id="IPR019748">
    <property type="entry name" value="FERM_central"/>
</dbReference>
<dbReference type="InterPro" id="IPR029021">
    <property type="entry name" value="Prot-tyrosine_phosphatase-like"/>
</dbReference>
<dbReference type="STRING" id="282301.A0A267G146"/>
<evidence type="ECO:0000256" key="7">
    <source>
        <dbReference type="ARBA" id="ARBA00023212"/>
    </source>
</evidence>
<comment type="caution">
    <text evidence="12">The sequence shown here is derived from an EMBL/GenBank/DDBJ whole genome shotgun (WGS) entry which is preliminary data.</text>
</comment>
<dbReference type="PRINTS" id="PR00935">
    <property type="entry name" value="BAND41"/>
</dbReference>
<keyword evidence="4" id="KW-0963">Cytoplasm</keyword>
<dbReference type="SUPFAM" id="SSF50729">
    <property type="entry name" value="PH domain-like"/>
    <property type="match status" value="1"/>
</dbReference>
<dbReference type="SMART" id="SM00404">
    <property type="entry name" value="PTPc_motif"/>
    <property type="match status" value="1"/>
</dbReference>
<feature type="compositionally biased region" description="Polar residues" evidence="8">
    <location>
        <begin position="377"/>
        <end position="408"/>
    </location>
</feature>
<dbReference type="InterPro" id="IPR035963">
    <property type="entry name" value="FERM_2"/>
</dbReference>
<reference evidence="12 13" key="1">
    <citation type="submission" date="2017-06" db="EMBL/GenBank/DDBJ databases">
        <title>A platform for efficient transgenesis in Macrostomum lignano, a flatworm model organism for stem cell research.</title>
        <authorList>
            <person name="Berezikov E."/>
        </authorList>
    </citation>
    <scope>NUCLEOTIDE SEQUENCE [LARGE SCALE GENOMIC DNA]</scope>
    <source>
        <strain evidence="12">DV1</strain>
        <tissue evidence="12">Whole organism</tissue>
    </source>
</reference>
<dbReference type="SUPFAM" id="SSF52799">
    <property type="entry name" value="(Phosphotyrosine protein) phosphatases II"/>
    <property type="match status" value="1"/>
</dbReference>
<evidence type="ECO:0000259" key="11">
    <source>
        <dbReference type="PROSITE" id="PS50057"/>
    </source>
</evidence>
<protein>
    <recommendedName>
        <fullName evidence="3">protein-tyrosine-phosphatase</fullName>
        <ecNumber evidence="3">3.1.3.48</ecNumber>
    </recommendedName>
</protein>
<evidence type="ECO:0000259" key="9">
    <source>
        <dbReference type="PROSITE" id="PS50055"/>
    </source>
</evidence>
<dbReference type="SMART" id="SM00194">
    <property type="entry name" value="PTPc"/>
    <property type="match status" value="1"/>
</dbReference>
<dbReference type="CDD" id="cd14473">
    <property type="entry name" value="FERM_B-lobe"/>
    <property type="match status" value="1"/>
</dbReference>
<sequence length="1196" mass="131444">ICQGVCQRQVRRQLTMPGFRLKFQRKHRYDISAKGYFIVSVTLLDGTTIDQTVTSETCGKDCINFVAQKIGIRDVNYFGLQYQSPKGQRWVNLSKPVKRQLDKYAVDHSLRFGVMFFVEDPYAIVDDVARELYYLQLRYNLLSGLIPCSLSRAITLAAYGFQVDFGDCSQANLSFDYLLDYRHISNDLMPVNDSDYKNIVEEILKQYQMLEGTDCKMAQCIYIELIQKNTPHFGVAYFPAKTRKGQDVKLGLSQRGVRLFGNADMGEVDLRWSDIASFQAAGRNFSIARNGGSGGSNLQLRLDDPKTAKYVLQYCAQLHAFYINYCARVVTPPQQQQQTATPITPTGIVATAVPVVVTSATDDQAIATATVDSTTPTNTFANSNHKHNSQAMTVSNGNNQSDYNTSSWQQQQQQQQKPMHIRLPSYRKAADYAALIRQREQQQQQQQQPVVATADLEPPPKYPVSIAAANAAVAAATGGGSTTTPGAADFDLECPASKTVRNYLHSLESDGLLLDKPQPPQEQQNLANMLLSKQQQQQQQQIMTESGDYDQPQFLITQQHHQQPAFPLSTIEADDCYDERDYYPQQQQHHHLYQHHIYDNLPQPDLLLASGVGAPIGVGAVNKNVTCSTPDLHHLLSVLDKGETQLAHRLVRDFQQTSAAAAAAANASSSTGVAVPTSLSHHHSTPNLHNPTSAPTNAKLPLIAVEAAAVREPPAPAYSASRCYENLRPRPSSNRLPAKPPAALALTSSNSLNNSRQQFNDSAGNKTLHQAQPIPASRSRSLSCSSESSASSSSSSSSSASSAVIDIASAAAIEADAAEGSIGTESFQSDDVHEQQQYLDELDNDIAVQGGGGYSRTSSSDGACSVGEVPINSSLNVKPSLTVSTANLLWEQSELSINYMPRDERRQQLEEHRSTVDLAAEFHQIETRSSRAQCLVAKRPHNAVRNRCQDAVPYDHNRFALSGTADNPDGYYNASQVEVASNIIGADAPLFIAAESPRQDTRADFWRLAWESGARIVAQLCGQNETARYHPGIEKPTPGEKLICDGAYEVQLVNSTTSPDTDYSIATLAIRELATGRARTVWLFVYPIWTPCLVPASASQFLMFLDEVDSLRRLLQSEDSGSRQTVLLHCPDGSGRTGLAICLLVYKACLQHNQSVSLSTVLCSLRGQRMSLVQSLQQYEFVYDALIRSLDSTRLI</sequence>
<accession>A0A267G146</accession>
<comment type="similarity">
    <text evidence="2">Belongs to the protein-tyrosine phosphatase family. Non-receptor class subfamily.</text>
</comment>
<dbReference type="PROSITE" id="PS50056">
    <property type="entry name" value="TYR_PHOSPHATASE_2"/>
    <property type="match status" value="1"/>
</dbReference>
<dbReference type="Pfam" id="PF09379">
    <property type="entry name" value="FERM_N"/>
    <property type="match status" value="1"/>
</dbReference>
<dbReference type="InterPro" id="IPR011993">
    <property type="entry name" value="PH-like_dom_sf"/>
</dbReference>
<feature type="region of interest" description="Disordered" evidence="8">
    <location>
        <begin position="748"/>
        <end position="798"/>
    </location>
</feature>
<dbReference type="InterPro" id="IPR000299">
    <property type="entry name" value="FERM_domain"/>
</dbReference>
<dbReference type="EMBL" id="NIVC01000615">
    <property type="protein sequence ID" value="PAA79825.1"/>
    <property type="molecule type" value="Genomic_DNA"/>
</dbReference>
<dbReference type="PROSITE" id="PS50055">
    <property type="entry name" value="TYR_PHOSPHATASE_PTP"/>
    <property type="match status" value="1"/>
</dbReference>
<feature type="compositionally biased region" description="Polar residues" evidence="8">
    <location>
        <begin position="685"/>
        <end position="696"/>
    </location>
</feature>
<dbReference type="InterPro" id="IPR019747">
    <property type="entry name" value="FERM_CS"/>
</dbReference>
<evidence type="ECO:0000256" key="6">
    <source>
        <dbReference type="ARBA" id="ARBA00022912"/>
    </source>
</evidence>
<dbReference type="PROSITE" id="PS50057">
    <property type="entry name" value="FERM_3"/>
    <property type="match status" value="1"/>
</dbReference>
<dbReference type="Proteomes" id="UP000215902">
    <property type="component" value="Unassembled WGS sequence"/>
</dbReference>
<dbReference type="PANTHER" id="PTHR45706">
    <property type="entry name" value="TYROSINE-PROTEIN PHOSPHATASE"/>
    <property type="match status" value="1"/>
</dbReference>
<proteinExistence type="inferred from homology"/>
<dbReference type="Pfam" id="PF00373">
    <property type="entry name" value="FERM_M"/>
    <property type="match status" value="1"/>
</dbReference>
<dbReference type="FunFam" id="3.10.20.90:FF:000039">
    <property type="entry name" value="Tyrosine-protein phosphatase non-receptor type"/>
    <property type="match status" value="1"/>
</dbReference>
<dbReference type="PRINTS" id="PR00700">
    <property type="entry name" value="PRTYPHPHTASE"/>
</dbReference>
<evidence type="ECO:0000256" key="2">
    <source>
        <dbReference type="ARBA" id="ARBA00009649"/>
    </source>
</evidence>
<evidence type="ECO:0000313" key="12">
    <source>
        <dbReference type="EMBL" id="PAA79825.1"/>
    </source>
</evidence>
<dbReference type="InterPro" id="IPR018979">
    <property type="entry name" value="FERM_N"/>
</dbReference>
<dbReference type="GO" id="GO:0005856">
    <property type="term" value="C:cytoskeleton"/>
    <property type="evidence" value="ECO:0007669"/>
    <property type="project" value="UniProtKB-SubCell"/>
</dbReference>
<dbReference type="EC" id="3.1.3.48" evidence="3"/>
<keyword evidence="7" id="KW-0206">Cytoskeleton</keyword>
<dbReference type="InterPro" id="IPR029071">
    <property type="entry name" value="Ubiquitin-like_domsf"/>
</dbReference>
<evidence type="ECO:0000259" key="10">
    <source>
        <dbReference type="PROSITE" id="PS50056"/>
    </source>
</evidence>
<keyword evidence="5" id="KW-0378">Hydrolase</keyword>
<feature type="region of interest" description="Disordered" evidence="8">
    <location>
        <begin position="377"/>
        <end position="419"/>
    </location>
</feature>
<dbReference type="InterPro" id="IPR003595">
    <property type="entry name" value="Tyr_Pase_cat"/>
</dbReference>
<dbReference type="SMART" id="SM01196">
    <property type="entry name" value="FERM_C"/>
    <property type="match status" value="1"/>
</dbReference>
<dbReference type="SUPFAM" id="SSF54236">
    <property type="entry name" value="Ubiquitin-like"/>
    <property type="match status" value="1"/>
</dbReference>
<dbReference type="InterPro" id="IPR018980">
    <property type="entry name" value="FERM_PH-like_C"/>
</dbReference>
<dbReference type="InterPro" id="IPR019749">
    <property type="entry name" value="Band_41_domain"/>
</dbReference>
<dbReference type="OrthoDB" id="5854685at2759"/>
<dbReference type="SMART" id="SM00295">
    <property type="entry name" value="B41"/>
    <property type="match status" value="1"/>
</dbReference>
<evidence type="ECO:0000256" key="1">
    <source>
        <dbReference type="ARBA" id="ARBA00004245"/>
    </source>
</evidence>
<dbReference type="Pfam" id="PF00102">
    <property type="entry name" value="Y_phosphatase"/>
    <property type="match status" value="1"/>
</dbReference>
<dbReference type="PANTHER" id="PTHR45706:SF1">
    <property type="entry name" value="PEZ, ISOFORM A"/>
    <property type="match status" value="1"/>
</dbReference>
<feature type="compositionally biased region" description="Polar residues" evidence="8">
    <location>
        <begin position="756"/>
        <end position="770"/>
    </location>
</feature>
<dbReference type="Gene3D" id="2.30.29.30">
    <property type="entry name" value="Pleckstrin-homology domain (PH domain)/Phosphotyrosine-binding domain (PTB)"/>
    <property type="match status" value="1"/>
</dbReference>
<feature type="domain" description="Tyrosine-protein phosphatase" evidence="9">
    <location>
        <begin position="918"/>
        <end position="1189"/>
    </location>
</feature>
<dbReference type="GO" id="GO:0004725">
    <property type="term" value="F:protein tyrosine phosphatase activity"/>
    <property type="evidence" value="ECO:0007669"/>
    <property type="project" value="UniProtKB-EC"/>
</dbReference>
<dbReference type="Gene3D" id="3.10.20.90">
    <property type="entry name" value="Phosphatidylinositol 3-kinase Catalytic Subunit, Chain A, domain 1"/>
    <property type="match status" value="1"/>
</dbReference>
<keyword evidence="13" id="KW-1185">Reference proteome</keyword>
<dbReference type="InterPro" id="IPR000242">
    <property type="entry name" value="PTP_cat"/>
</dbReference>
<comment type="subcellular location">
    <subcellularLocation>
        <location evidence="1">Cytoplasm</location>
        <location evidence="1">Cytoskeleton</location>
    </subcellularLocation>
</comment>
<dbReference type="InterPro" id="IPR014352">
    <property type="entry name" value="FERM/acyl-CoA-bd_prot_sf"/>
</dbReference>
<dbReference type="PROSITE" id="PS00383">
    <property type="entry name" value="TYR_PHOSPHATASE_1"/>
    <property type="match status" value="1"/>
</dbReference>
<feature type="compositionally biased region" description="Low complexity" evidence="8">
    <location>
        <begin position="776"/>
        <end position="798"/>
    </location>
</feature>
<name>A0A267G146_9PLAT</name>
<evidence type="ECO:0000313" key="13">
    <source>
        <dbReference type="Proteomes" id="UP000215902"/>
    </source>
</evidence>
<gene>
    <name evidence="12" type="ORF">BOX15_Mlig022163g9</name>
</gene>
<dbReference type="InterPro" id="IPR016130">
    <property type="entry name" value="Tyr_Pase_AS"/>
</dbReference>
<evidence type="ECO:0000256" key="8">
    <source>
        <dbReference type="SAM" id="MobiDB-lite"/>
    </source>
</evidence>
<evidence type="ECO:0000256" key="5">
    <source>
        <dbReference type="ARBA" id="ARBA00022801"/>
    </source>
</evidence>
<dbReference type="SUPFAM" id="SSF47031">
    <property type="entry name" value="Second domain of FERM"/>
    <property type="match status" value="1"/>
</dbReference>
<keyword evidence="6" id="KW-0904">Protein phosphatase</keyword>
<dbReference type="CDD" id="cd17099">
    <property type="entry name" value="FERM_F1_PTPN14_like"/>
    <property type="match status" value="1"/>
</dbReference>
<dbReference type="Gene3D" id="3.90.190.10">
    <property type="entry name" value="Protein tyrosine phosphatase superfamily"/>
    <property type="match status" value="1"/>
</dbReference>
<dbReference type="Gene3D" id="1.20.80.10">
    <property type="match status" value="1"/>
</dbReference>
<dbReference type="Pfam" id="PF09380">
    <property type="entry name" value="FERM_C"/>
    <property type="match status" value="1"/>
</dbReference>
<feature type="domain" description="Tyrosine specific protein phosphatases" evidence="10">
    <location>
        <begin position="1102"/>
        <end position="1180"/>
    </location>
</feature>
<organism evidence="12 13">
    <name type="scientific">Macrostomum lignano</name>
    <dbReference type="NCBI Taxonomy" id="282301"/>
    <lineage>
        <taxon>Eukaryota</taxon>
        <taxon>Metazoa</taxon>
        <taxon>Spiralia</taxon>
        <taxon>Lophotrochozoa</taxon>
        <taxon>Platyhelminthes</taxon>
        <taxon>Rhabditophora</taxon>
        <taxon>Macrostomorpha</taxon>
        <taxon>Macrostomida</taxon>
        <taxon>Macrostomidae</taxon>
        <taxon>Macrostomum</taxon>
    </lineage>
</organism>
<feature type="domain" description="FERM" evidence="11">
    <location>
        <begin position="37"/>
        <end position="326"/>
    </location>
</feature>
<feature type="region of interest" description="Disordered" evidence="8">
    <location>
        <begin position="673"/>
        <end position="696"/>
    </location>
</feature>
<dbReference type="AlphaFoldDB" id="A0A267G146"/>
<dbReference type="PROSITE" id="PS00660">
    <property type="entry name" value="FERM_1"/>
    <property type="match status" value="1"/>
</dbReference>